<organism evidence="3">
    <name type="scientific">freshwater metagenome</name>
    <dbReference type="NCBI Taxonomy" id="449393"/>
    <lineage>
        <taxon>unclassified sequences</taxon>
        <taxon>metagenomes</taxon>
        <taxon>ecological metagenomes</taxon>
    </lineage>
</organism>
<gene>
    <name evidence="3" type="ORF">UFOPK1855_00484</name>
</gene>
<protein>
    <submittedName>
        <fullName evidence="3">Unannotated protein</fullName>
    </submittedName>
</protein>
<dbReference type="CDD" id="cd02042">
    <property type="entry name" value="ParAB_family"/>
    <property type="match status" value="1"/>
</dbReference>
<dbReference type="AlphaFoldDB" id="A0A6J6HER1"/>
<dbReference type="SUPFAM" id="SSF52540">
    <property type="entry name" value="P-loop containing nucleoside triphosphate hydrolases"/>
    <property type="match status" value="1"/>
</dbReference>
<reference evidence="3" key="1">
    <citation type="submission" date="2020-05" db="EMBL/GenBank/DDBJ databases">
        <authorList>
            <person name="Chiriac C."/>
            <person name="Salcher M."/>
            <person name="Ghai R."/>
            <person name="Kavagutti S V."/>
        </authorList>
    </citation>
    <scope>NUCLEOTIDE SEQUENCE</scope>
</reference>
<sequence length="351" mass="37950">MYVLSVSSLKGGVGKTTVALGMASASSARGLRTLVIDLDPQCDATTGLGAIGEFNETCADVLKSPKHNVVHKAIVSSTWAKIHSTKIDVMVGSPKVQQADAPSPTVRELWKLEEALARIESEYDLVIIDTPPSINGLTKTAWVTSDRILIVTEPSLFSVVAAERSIRAINELRKAITRRLKVFGVVVNRYKPLSKEHQFRVAELNEKYPGKLLPQLFEEKSTMQQAQGAAMPIHSWPGDTAASIATSFDHVLDALMLDLTERVYDEDNEKARRNRKEKRRMKLKRGKGIEASPLAVLMGNDYNGEDKPKADPLEDLISSASSDDSTEVASTDVAADATDSGSGSDGGGSSD</sequence>
<dbReference type="Gene3D" id="3.40.50.300">
    <property type="entry name" value="P-loop containing nucleotide triphosphate hydrolases"/>
    <property type="match status" value="1"/>
</dbReference>
<feature type="region of interest" description="Disordered" evidence="1">
    <location>
        <begin position="299"/>
        <end position="351"/>
    </location>
</feature>
<evidence type="ECO:0000259" key="2">
    <source>
        <dbReference type="Pfam" id="PF13614"/>
    </source>
</evidence>
<dbReference type="EMBL" id="CAEZUW010000060">
    <property type="protein sequence ID" value="CAB4612181.1"/>
    <property type="molecule type" value="Genomic_DNA"/>
</dbReference>
<evidence type="ECO:0000256" key="1">
    <source>
        <dbReference type="SAM" id="MobiDB-lite"/>
    </source>
</evidence>
<dbReference type="PANTHER" id="PTHR13696:SF99">
    <property type="entry name" value="COBYRINIC ACID AC-DIAMIDE SYNTHASE"/>
    <property type="match status" value="1"/>
</dbReference>
<dbReference type="PANTHER" id="PTHR13696">
    <property type="entry name" value="P-LOOP CONTAINING NUCLEOSIDE TRIPHOSPHATE HYDROLASE"/>
    <property type="match status" value="1"/>
</dbReference>
<dbReference type="InterPro" id="IPR027417">
    <property type="entry name" value="P-loop_NTPase"/>
</dbReference>
<dbReference type="InterPro" id="IPR025669">
    <property type="entry name" value="AAA_dom"/>
</dbReference>
<dbReference type="InterPro" id="IPR050678">
    <property type="entry name" value="DNA_Partitioning_ATPase"/>
</dbReference>
<accession>A0A6J6HER1</accession>
<feature type="compositionally biased region" description="Basic residues" evidence="1">
    <location>
        <begin position="272"/>
        <end position="286"/>
    </location>
</feature>
<feature type="compositionally biased region" description="Low complexity" evidence="1">
    <location>
        <begin position="328"/>
        <end position="342"/>
    </location>
</feature>
<feature type="region of interest" description="Disordered" evidence="1">
    <location>
        <begin position="267"/>
        <end position="286"/>
    </location>
</feature>
<name>A0A6J6HER1_9ZZZZ</name>
<feature type="domain" description="AAA" evidence="2">
    <location>
        <begin position="3"/>
        <end position="181"/>
    </location>
</feature>
<dbReference type="Pfam" id="PF13614">
    <property type="entry name" value="AAA_31"/>
    <property type="match status" value="1"/>
</dbReference>
<evidence type="ECO:0000313" key="3">
    <source>
        <dbReference type="EMBL" id="CAB4612181.1"/>
    </source>
</evidence>
<proteinExistence type="predicted"/>